<sequence>MSVIGEFTVPSDSFLLGESLAEVPEMIVELQRIVAHSSEELVPFFWVQHGDEEQFDETLRSDSTLEDLTLLDEFDRGISYRARWTKNARSIAYAYIEAGATILEATGQNDSWTLRMRFDDERSVSDFHRFCRDEGIPFTLNQLYRPSQPMAGGQYGLTPTQRETLVTAFQRGYYDIPRSISMTDFATELGTTQQTLSKRFRQAHATLIENTLIVSDEESMTPDGVDS</sequence>
<evidence type="ECO:0000313" key="6">
    <source>
        <dbReference type="Proteomes" id="UP001596328"/>
    </source>
</evidence>
<evidence type="ECO:0000256" key="1">
    <source>
        <dbReference type="ARBA" id="ARBA00023015"/>
    </source>
</evidence>
<proteinExistence type="predicted"/>
<feature type="domain" description="Bacterioopsin transcriptional activator GAF and HTH associated" evidence="4">
    <location>
        <begin position="6"/>
        <end position="139"/>
    </location>
</feature>
<dbReference type="InterPro" id="IPR007050">
    <property type="entry name" value="HTH_bacterioopsin"/>
</dbReference>
<dbReference type="EMBL" id="JBHSWU010000004">
    <property type="protein sequence ID" value="MFC6723100.1"/>
    <property type="molecule type" value="Genomic_DNA"/>
</dbReference>
<keyword evidence="6" id="KW-1185">Reference proteome</keyword>
<evidence type="ECO:0000256" key="2">
    <source>
        <dbReference type="ARBA" id="ARBA00023163"/>
    </source>
</evidence>
<keyword evidence="2" id="KW-0804">Transcription</keyword>
<dbReference type="Pfam" id="PF04967">
    <property type="entry name" value="HTH_10"/>
    <property type="match status" value="1"/>
</dbReference>
<evidence type="ECO:0000259" key="4">
    <source>
        <dbReference type="Pfam" id="PF15915"/>
    </source>
</evidence>
<comment type="caution">
    <text evidence="5">The sequence shown here is derived from an EMBL/GenBank/DDBJ whole genome shotgun (WGS) entry which is preliminary data.</text>
</comment>
<evidence type="ECO:0000259" key="3">
    <source>
        <dbReference type="Pfam" id="PF04967"/>
    </source>
</evidence>
<dbReference type="InterPro" id="IPR031803">
    <property type="entry name" value="BAT_GAF/HTH-assoc"/>
</dbReference>
<gene>
    <name evidence="5" type="ORF">ACFQE1_01570</name>
</gene>
<dbReference type="PANTHER" id="PTHR34236">
    <property type="entry name" value="DIMETHYL SULFOXIDE REDUCTASE TRANSCRIPTIONAL ACTIVATOR"/>
    <property type="match status" value="1"/>
</dbReference>
<dbReference type="Proteomes" id="UP001596328">
    <property type="component" value="Unassembled WGS sequence"/>
</dbReference>
<protein>
    <submittedName>
        <fullName evidence="5">Bacterio-opsin activator domain-containing protein</fullName>
    </submittedName>
</protein>
<accession>A0ABD5RUY2</accession>
<dbReference type="PANTHER" id="PTHR34236:SF1">
    <property type="entry name" value="DIMETHYL SULFOXIDE REDUCTASE TRANSCRIPTIONAL ACTIVATOR"/>
    <property type="match status" value="1"/>
</dbReference>
<dbReference type="AlphaFoldDB" id="A0ABD5RUY2"/>
<reference evidence="5 6" key="1">
    <citation type="journal article" date="2019" name="Int. J. Syst. Evol. Microbiol.">
        <title>The Global Catalogue of Microorganisms (GCM) 10K type strain sequencing project: providing services to taxonomists for standard genome sequencing and annotation.</title>
        <authorList>
            <consortium name="The Broad Institute Genomics Platform"/>
            <consortium name="The Broad Institute Genome Sequencing Center for Infectious Disease"/>
            <person name="Wu L."/>
            <person name="Ma J."/>
        </authorList>
    </citation>
    <scope>NUCLEOTIDE SEQUENCE [LARGE SCALE GENOMIC DNA]</scope>
    <source>
        <strain evidence="5 6">NBRC 111368</strain>
    </source>
</reference>
<feature type="domain" description="HTH bat-type" evidence="3">
    <location>
        <begin position="157"/>
        <end position="209"/>
    </location>
</feature>
<dbReference type="Pfam" id="PF15915">
    <property type="entry name" value="BAT"/>
    <property type="match status" value="1"/>
</dbReference>
<evidence type="ECO:0000313" key="5">
    <source>
        <dbReference type="EMBL" id="MFC6723100.1"/>
    </source>
</evidence>
<name>A0ABD5RUY2_9EURY</name>
<keyword evidence="1" id="KW-0805">Transcription regulation</keyword>
<organism evidence="5 6">
    <name type="scientific">Halobium palmae</name>
    <dbReference type="NCBI Taxonomy" id="1776492"/>
    <lineage>
        <taxon>Archaea</taxon>
        <taxon>Methanobacteriati</taxon>
        <taxon>Methanobacteriota</taxon>
        <taxon>Stenosarchaea group</taxon>
        <taxon>Halobacteria</taxon>
        <taxon>Halobacteriales</taxon>
        <taxon>Haloferacaceae</taxon>
        <taxon>Halobium</taxon>
    </lineage>
</organism>